<keyword evidence="1" id="KW-1133">Transmembrane helix</keyword>
<protein>
    <submittedName>
        <fullName evidence="3">Acyl-CoA desaturase</fullName>
    </submittedName>
</protein>
<feature type="transmembrane region" description="Helical" evidence="1">
    <location>
        <begin position="64"/>
        <end position="83"/>
    </location>
</feature>
<feature type="domain" description="Fatty acid desaturase" evidence="2">
    <location>
        <begin position="63"/>
        <end position="334"/>
    </location>
</feature>
<keyword evidence="4" id="KW-1185">Reference proteome</keyword>
<evidence type="ECO:0000313" key="4">
    <source>
        <dbReference type="Proteomes" id="UP001500394"/>
    </source>
</evidence>
<evidence type="ECO:0000256" key="1">
    <source>
        <dbReference type="SAM" id="Phobius"/>
    </source>
</evidence>
<dbReference type="PIRSF" id="PIRSF015921">
    <property type="entry name" value="FA_sphinglp_des"/>
    <property type="match status" value="1"/>
</dbReference>
<name>A0ABP8R582_9SPHI</name>
<dbReference type="Pfam" id="PF00487">
    <property type="entry name" value="FA_desaturase"/>
    <property type="match status" value="1"/>
</dbReference>
<evidence type="ECO:0000313" key="3">
    <source>
        <dbReference type="EMBL" id="GAA4518517.1"/>
    </source>
</evidence>
<accession>A0ABP8R582</accession>
<dbReference type="InterPro" id="IPR005804">
    <property type="entry name" value="FA_desaturase_dom"/>
</dbReference>
<feature type="transmembrane region" description="Helical" evidence="1">
    <location>
        <begin position="203"/>
        <end position="223"/>
    </location>
</feature>
<gene>
    <name evidence="3" type="ORF">GCM10023173_20480</name>
</gene>
<feature type="transmembrane region" description="Helical" evidence="1">
    <location>
        <begin position="103"/>
        <end position="120"/>
    </location>
</feature>
<dbReference type="RefSeq" id="WP_345068154.1">
    <property type="nucleotide sequence ID" value="NZ_BAABGR010000029.1"/>
</dbReference>
<sequence>MHTQVKFNNANALFSKSLKLKVNQYFQQDLIKKTGNRKLIIKAIILLTSLAVLYSVLVFVQPHWAISVILCVLLGINFAAIGFNIMHDAGHNSFSDNKKVNTVLSYSLNLLGGNIFFWKIKHNIAHHTFTNINGEDHDIDVKFMRIHPDQSLKKYHRFQPVYFIFLYSISYLAWIFFQDYEKYFKQRFGTSSDKFTFPVKEKVIFWISKFLHFQLFITLPMLVVGVVPALVGFLIASVVCGICLATVFQLAHVVDKTEFKTIANHRVEEEWMIHQLQSTANFATNSKLLVWLLGGLNFQVEHHLFPKVSHIHYPQLNKILKSTCLEFNVKYNEYRTFFSALHSHIRVIKMMAH</sequence>
<dbReference type="PANTHER" id="PTHR19353">
    <property type="entry name" value="FATTY ACID DESATURASE 2"/>
    <property type="match status" value="1"/>
</dbReference>
<proteinExistence type="predicted"/>
<feature type="transmembrane region" description="Helical" evidence="1">
    <location>
        <begin position="229"/>
        <end position="251"/>
    </location>
</feature>
<dbReference type="PANTHER" id="PTHR19353:SF19">
    <property type="entry name" value="DELTA(5) FATTY ACID DESATURASE C-RELATED"/>
    <property type="match status" value="1"/>
</dbReference>
<comment type="caution">
    <text evidence="3">The sequence shown here is derived from an EMBL/GenBank/DDBJ whole genome shotgun (WGS) entry which is preliminary data.</text>
</comment>
<dbReference type="InterPro" id="IPR012171">
    <property type="entry name" value="Fatty_acid_desaturase"/>
</dbReference>
<feature type="transmembrane region" description="Helical" evidence="1">
    <location>
        <begin position="160"/>
        <end position="177"/>
    </location>
</feature>
<reference evidence="4" key="1">
    <citation type="journal article" date="2019" name="Int. J. Syst. Evol. Microbiol.">
        <title>The Global Catalogue of Microorganisms (GCM) 10K type strain sequencing project: providing services to taxonomists for standard genome sequencing and annotation.</title>
        <authorList>
            <consortium name="The Broad Institute Genomics Platform"/>
            <consortium name="The Broad Institute Genome Sequencing Center for Infectious Disease"/>
            <person name="Wu L."/>
            <person name="Ma J."/>
        </authorList>
    </citation>
    <scope>NUCLEOTIDE SEQUENCE [LARGE SCALE GENOMIC DNA]</scope>
    <source>
        <strain evidence="4">JCM 17858</strain>
    </source>
</reference>
<dbReference type="Proteomes" id="UP001500394">
    <property type="component" value="Unassembled WGS sequence"/>
</dbReference>
<dbReference type="CDD" id="cd03506">
    <property type="entry name" value="Delta6-FADS-like"/>
    <property type="match status" value="1"/>
</dbReference>
<keyword evidence="1" id="KW-0472">Membrane</keyword>
<evidence type="ECO:0000259" key="2">
    <source>
        <dbReference type="Pfam" id="PF00487"/>
    </source>
</evidence>
<dbReference type="EMBL" id="BAABGR010000029">
    <property type="protein sequence ID" value="GAA4518517.1"/>
    <property type="molecule type" value="Genomic_DNA"/>
</dbReference>
<keyword evidence="1" id="KW-0812">Transmembrane</keyword>
<organism evidence="3 4">
    <name type="scientific">Sphingobacterium thermophilum</name>
    <dbReference type="NCBI Taxonomy" id="768534"/>
    <lineage>
        <taxon>Bacteria</taxon>
        <taxon>Pseudomonadati</taxon>
        <taxon>Bacteroidota</taxon>
        <taxon>Sphingobacteriia</taxon>
        <taxon>Sphingobacteriales</taxon>
        <taxon>Sphingobacteriaceae</taxon>
        <taxon>Sphingobacterium</taxon>
    </lineage>
</organism>
<feature type="transmembrane region" description="Helical" evidence="1">
    <location>
        <begin position="39"/>
        <end position="58"/>
    </location>
</feature>